<evidence type="ECO:0000313" key="1">
    <source>
        <dbReference type="EMBL" id="ADW76121.1"/>
    </source>
</evidence>
<dbReference type="HOGENOM" id="CLU_2059450_0_0_6"/>
<keyword evidence="1" id="KW-0614">Plasmid</keyword>
<accession>A0A0H3FIF5</accession>
<evidence type="ECO:0000313" key="2">
    <source>
        <dbReference type="Proteomes" id="UP000007257"/>
    </source>
</evidence>
<name>A0A0H3FIF5_RAHSY</name>
<organism evidence="1 2">
    <name type="scientific">Rahnella sp. (strain Y9602)</name>
    <dbReference type="NCBI Taxonomy" id="2703885"/>
    <lineage>
        <taxon>Bacteria</taxon>
        <taxon>Pseudomonadati</taxon>
        <taxon>Pseudomonadota</taxon>
        <taxon>Gammaproteobacteria</taxon>
        <taxon>Enterobacterales</taxon>
        <taxon>Yersiniaceae</taxon>
        <taxon>Rahnella</taxon>
    </lineage>
</organism>
<gene>
    <name evidence="1" type="ordered locus">Rahaq_4539</name>
</gene>
<dbReference type="Proteomes" id="UP000007257">
    <property type="component" value="Plasmid pRAHAQ01"/>
</dbReference>
<sequence>MNSLLIKAGVPQMRCKATGGNKQALSYEVMVSGHWVPCNYQIVRWWVGYVRVRSRKVTACLKKSKRWTGTTKIGGALWYTSWASTEQGIASSSCVPVTRMSAPSLLNNSGENLRGSYER</sequence>
<proteinExistence type="predicted"/>
<reference evidence="1 2" key="2">
    <citation type="journal article" date="2012" name="J. Bacteriol.">
        <title>Complete Genome Sequence of Rahnella sp. Strain Y9602, a Gammaproteobacterium Isolate from Metal- and Radionuclide-Contaminated Soil.</title>
        <authorList>
            <person name="Martinez R.J."/>
            <person name="Bruce D."/>
            <person name="Detter C."/>
            <person name="Goodwin L.A."/>
            <person name="Han J."/>
            <person name="Han C.S."/>
            <person name="Held B."/>
            <person name="Land M.L."/>
            <person name="Mikhailova N."/>
            <person name="Nolan M."/>
            <person name="Pennacchio L."/>
            <person name="Pitluck S."/>
            <person name="Tapia R."/>
            <person name="Woyke T."/>
            <person name="Sobecky P.A."/>
        </authorList>
    </citation>
    <scope>NUCLEOTIDE SEQUENCE [LARGE SCALE GENOMIC DNA]</scope>
    <source>
        <strain evidence="1 2">Y9602</strain>
        <plasmid evidence="1 2">pRAHAQ01</plasmid>
    </source>
</reference>
<protein>
    <submittedName>
        <fullName evidence="1">Uncharacterized protein</fullName>
    </submittedName>
</protein>
<dbReference type="KEGG" id="rah:Rahaq_4539"/>
<dbReference type="EMBL" id="CP002506">
    <property type="protein sequence ID" value="ADW76121.1"/>
    <property type="molecule type" value="Genomic_DNA"/>
</dbReference>
<dbReference type="AlphaFoldDB" id="A0A0H3FIF5"/>
<geneLocation type="plasmid" evidence="1 2">
    <name>pRAHAQ01</name>
</geneLocation>
<reference evidence="2" key="1">
    <citation type="submission" date="2011-01" db="EMBL/GenBank/DDBJ databases">
        <title>Complete sequence of plasmid1 of Rahnella sp. Y9602.</title>
        <authorList>
            <consortium name="US DOE Joint Genome Institute"/>
            <person name="Lucas S."/>
            <person name="Copeland A."/>
            <person name="Lapidus A."/>
            <person name="Cheng J.-F."/>
            <person name="Goodwin L."/>
            <person name="Pitluck S."/>
            <person name="Lu M."/>
            <person name="Detter J.C."/>
            <person name="Han C."/>
            <person name="Tapia R."/>
            <person name="Land M."/>
            <person name="Hauser L."/>
            <person name="Kyrpides N."/>
            <person name="Ivanova N."/>
            <person name="Ovchinnikova G."/>
            <person name="Pagani I."/>
            <person name="Sobecky P.A."/>
            <person name="Martinez R.J."/>
            <person name="Woyke T."/>
        </authorList>
    </citation>
    <scope>NUCLEOTIDE SEQUENCE [LARGE SCALE GENOMIC DNA]</scope>
    <source>
        <strain evidence="2">Y9602</strain>
        <plasmid evidence="2">pRAHAQ01</plasmid>
    </source>
</reference>